<feature type="region of interest" description="Disordered" evidence="2">
    <location>
        <begin position="162"/>
        <end position="216"/>
    </location>
</feature>
<evidence type="ECO:0000313" key="4">
    <source>
        <dbReference type="Proteomes" id="UP001054821"/>
    </source>
</evidence>
<feature type="compositionally biased region" description="Polar residues" evidence="2">
    <location>
        <begin position="29"/>
        <end position="38"/>
    </location>
</feature>
<reference evidence="3 4" key="1">
    <citation type="journal article" date="2022" name="G3 (Bethesda)">
        <title>Whole-genome sequence and methylome profiling of the almond [Prunus dulcis (Mill.) D.A. Webb] cultivar 'Nonpareil'.</title>
        <authorList>
            <person name="D'Amico-Willman K.M."/>
            <person name="Ouma W.Z."/>
            <person name="Meulia T."/>
            <person name="Sideli G.M."/>
            <person name="Gradziel T.M."/>
            <person name="Fresnedo-Ramirez J."/>
        </authorList>
    </citation>
    <scope>NUCLEOTIDE SEQUENCE [LARGE SCALE GENOMIC DNA]</scope>
    <source>
        <strain evidence="3">Clone GOH B32 T37-40</strain>
    </source>
</reference>
<sequence length="216" mass="23636">MAFTYRDRSSEFRSLSETLQKIGGITAVHQPQNVSSRSKPPGPASSGSEFNKKASRIGLGIQESSQKISGLTQLAKRSSMFDDPIMEIQELTALVKNDITALNVALTDLQTIQRMEIADGSYSQDKIVHSTAVCDDLKSKLMRATKQLQDVLTTRTEAHENRKQIFSTNASRDNPFRQPAKSVTESAPWSTTTSAPGNLQPSPLPSNEVQAGSQLR</sequence>
<feature type="compositionally biased region" description="Polar residues" evidence="2">
    <location>
        <begin position="181"/>
        <end position="216"/>
    </location>
</feature>
<feature type="region of interest" description="Disordered" evidence="2">
    <location>
        <begin position="26"/>
        <end position="51"/>
    </location>
</feature>
<keyword evidence="1" id="KW-0653">Protein transport</keyword>
<evidence type="ECO:0008006" key="5">
    <source>
        <dbReference type="Google" id="ProtNLM"/>
    </source>
</evidence>
<dbReference type="InterPro" id="IPR010989">
    <property type="entry name" value="SNARE"/>
</dbReference>
<evidence type="ECO:0000256" key="2">
    <source>
        <dbReference type="SAM" id="MobiDB-lite"/>
    </source>
</evidence>
<dbReference type="Proteomes" id="UP001054821">
    <property type="component" value="Chromosome 1"/>
</dbReference>
<proteinExistence type="predicted"/>
<evidence type="ECO:0000313" key="3">
    <source>
        <dbReference type="EMBL" id="KAI5352994.1"/>
    </source>
</evidence>
<dbReference type="AlphaFoldDB" id="A0AAD4ZRT8"/>
<accession>A0AAD4ZRT8</accession>
<gene>
    <name evidence="3" type="ORF">L3X38_005886</name>
</gene>
<protein>
    <recommendedName>
        <fullName evidence="5">Syntaxin of plants 31</fullName>
    </recommendedName>
</protein>
<dbReference type="GO" id="GO:0015031">
    <property type="term" value="P:protein transport"/>
    <property type="evidence" value="ECO:0007669"/>
    <property type="project" value="UniProtKB-KW"/>
</dbReference>
<dbReference type="GO" id="GO:0016192">
    <property type="term" value="P:vesicle-mediated transport"/>
    <property type="evidence" value="ECO:0007669"/>
    <property type="project" value="InterPro"/>
</dbReference>
<dbReference type="SUPFAM" id="SSF47661">
    <property type="entry name" value="t-snare proteins"/>
    <property type="match status" value="1"/>
</dbReference>
<evidence type="ECO:0000256" key="1">
    <source>
        <dbReference type="ARBA" id="ARBA00022927"/>
    </source>
</evidence>
<name>A0AAD4ZRT8_PRUDU</name>
<dbReference type="Gene3D" id="1.20.58.70">
    <property type="match status" value="1"/>
</dbReference>
<comment type="caution">
    <text evidence="3">The sequence shown here is derived from an EMBL/GenBank/DDBJ whole genome shotgun (WGS) entry which is preliminary data.</text>
</comment>
<dbReference type="GO" id="GO:0016020">
    <property type="term" value="C:membrane"/>
    <property type="evidence" value="ECO:0007669"/>
    <property type="project" value="InterPro"/>
</dbReference>
<organism evidence="3 4">
    <name type="scientific">Prunus dulcis</name>
    <name type="common">Almond</name>
    <name type="synonym">Amygdalus dulcis</name>
    <dbReference type="NCBI Taxonomy" id="3755"/>
    <lineage>
        <taxon>Eukaryota</taxon>
        <taxon>Viridiplantae</taxon>
        <taxon>Streptophyta</taxon>
        <taxon>Embryophyta</taxon>
        <taxon>Tracheophyta</taxon>
        <taxon>Spermatophyta</taxon>
        <taxon>Magnoliopsida</taxon>
        <taxon>eudicotyledons</taxon>
        <taxon>Gunneridae</taxon>
        <taxon>Pentapetalae</taxon>
        <taxon>rosids</taxon>
        <taxon>fabids</taxon>
        <taxon>Rosales</taxon>
        <taxon>Rosaceae</taxon>
        <taxon>Amygdaloideae</taxon>
        <taxon>Amygdaleae</taxon>
        <taxon>Prunus</taxon>
    </lineage>
</organism>
<keyword evidence="4" id="KW-1185">Reference proteome</keyword>
<dbReference type="EMBL" id="JAJFAZ020000001">
    <property type="protein sequence ID" value="KAI5352994.1"/>
    <property type="molecule type" value="Genomic_DNA"/>
</dbReference>
<keyword evidence="1" id="KW-0813">Transport</keyword>